<dbReference type="InterPro" id="IPR001890">
    <property type="entry name" value="RNA-binding_CRM"/>
</dbReference>
<dbReference type="AlphaFoldDB" id="A0A0R1GTI4"/>
<reference evidence="4 5" key="1">
    <citation type="journal article" date="2015" name="Genome Announc.">
        <title>Expanding the biotechnology potential of lactobacilli through comparative genomics of 213 strains and associated genera.</title>
        <authorList>
            <person name="Sun Z."/>
            <person name="Harris H.M."/>
            <person name="McCann A."/>
            <person name="Guo C."/>
            <person name="Argimon S."/>
            <person name="Zhang W."/>
            <person name="Yang X."/>
            <person name="Jeffery I.B."/>
            <person name="Cooney J.C."/>
            <person name="Kagawa T.F."/>
            <person name="Liu W."/>
            <person name="Song Y."/>
            <person name="Salvetti E."/>
            <person name="Wrobel A."/>
            <person name="Rasinkangas P."/>
            <person name="Parkhill J."/>
            <person name="Rea M.C."/>
            <person name="O'Sullivan O."/>
            <person name="Ritari J."/>
            <person name="Douillard F.P."/>
            <person name="Paul Ross R."/>
            <person name="Yang R."/>
            <person name="Briner A.E."/>
            <person name="Felis G.E."/>
            <person name="de Vos W.M."/>
            <person name="Barrangou R."/>
            <person name="Klaenhammer T.R."/>
            <person name="Caufield P.W."/>
            <person name="Cui Y."/>
            <person name="Zhang H."/>
            <person name="O'Toole P.W."/>
        </authorList>
    </citation>
    <scope>NUCLEOTIDE SEQUENCE [LARGE SCALE GENOMIC DNA]</scope>
    <source>
        <strain evidence="4 5">DSM 20534</strain>
    </source>
</reference>
<evidence type="ECO:0000313" key="4">
    <source>
        <dbReference type="EMBL" id="KRK37264.1"/>
    </source>
</evidence>
<dbReference type="GO" id="GO:0003723">
    <property type="term" value="F:RNA binding"/>
    <property type="evidence" value="ECO:0007669"/>
    <property type="project" value="UniProtKB-UniRule"/>
</dbReference>
<evidence type="ECO:0000313" key="5">
    <source>
        <dbReference type="Proteomes" id="UP000050909"/>
    </source>
</evidence>
<proteinExistence type="predicted"/>
<comment type="caution">
    <text evidence="4">The sequence shown here is derived from an EMBL/GenBank/DDBJ whole genome shotgun (WGS) entry which is preliminary data.</text>
</comment>
<evidence type="ECO:0000256" key="2">
    <source>
        <dbReference type="PROSITE-ProRule" id="PRU00626"/>
    </source>
</evidence>
<keyword evidence="5" id="KW-1185">Reference proteome</keyword>
<dbReference type="Gene3D" id="3.30.110.60">
    <property type="entry name" value="YhbY-like"/>
    <property type="match status" value="1"/>
</dbReference>
<dbReference type="SUPFAM" id="SSF75471">
    <property type="entry name" value="YhbY-like"/>
    <property type="match status" value="1"/>
</dbReference>
<dbReference type="PANTHER" id="PTHR40065:SF3">
    <property type="entry name" value="RNA-BINDING PROTEIN YHBY"/>
    <property type="match status" value="1"/>
</dbReference>
<name>A0A0R1GTI4_9LACO</name>
<dbReference type="PROSITE" id="PS51295">
    <property type="entry name" value="CRM"/>
    <property type="match status" value="1"/>
</dbReference>
<feature type="domain" description="CRM" evidence="3">
    <location>
        <begin position="1"/>
        <end position="97"/>
    </location>
</feature>
<sequence length="104" mass="11808">MLNGKQKRYLRSLAMKQRATMQVGKAGITEAVIKQLQNEIEKNELLKISLLQNTVVEPAEVQVEIQATDATIEFVQKIGRNMVFYKRATEPKNRNISAHVGKLK</sequence>
<dbReference type="EMBL" id="AZCV01000006">
    <property type="protein sequence ID" value="KRK37264.1"/>
    <property type="molecule type" value="Genomic_DNA"/>
</dbReference>
<dbReference type="InterPro" id="IPR051925">
    <property type="entry name" value="RNA-binding_domain"/>
</dbReference>
<dbReference type="SMART" id="SM01103">
    <property type="entry name" value="CRS1_YhbY"/>
    <property type="match status" value="1"/>
</dbReference>
<dbReference type="PATRIC" id="fig|1423722.3.peg.1405"/>
<protein>
    <recommendedName>
        <fullName evidence="3">CRM domain-containing protein</fullName>
    </recommendedName>
</protein>
<gene>
    <name evidence="4" type="ORF">FC62_GL001379</name>
</gene>
<dbReference type="RefSeq" id="WP_056946981.1">
    <property type="nucleotide sequence ID" value="NZ_AZCV01000006.1"/>
</dbReference>
<accession>A0A0R1GTI4</accession>
<dbReference type="InterPro" id="IPR035920">
    <property type="entry name" value="YhbY-like_sf"/>
</dbReference>
<dbReference type="PANTHER" id="PTHR40065">
    <property type="entry name" value="RNA-BINDING PROTEIN YHBY"/>
    <property type="match status" value="1"/>
</dbReference>
<organism evidence="4 5">
    <name type="scientific">Amylolactobacillus amylotrophicus DSM 20534</name>
    <dbReference type="NCBI Taxonomy" id="1423722"/>
    <lineage>
        <taxon>Bacteria</taxon>
        <taxon>Bacillati</taxon>
        <taxon>Bacillota</taxon>
        <taxon>Bacilli</taxon>
        <taxon>Lactobacillales</taxon>
        <taxon>Lactobacillaceae</taxon>
        <taxon>Amylolactobacillus</taxon>
    </lineage>
</organism>
<evidence type="ECO:0000259" key="3">
    <source>
        <dbReference type="PROSITE" id="PS51295"/>
    </source>
</evidence>
<evidence type="ECO:0000256" key="1">
    <source>
        <dbReference type="ARBA" id="ARBA00022884"/>
    </source>
</evidence>
<keyword evidence="1 2" id="KW-0694">RNA-binding</keyword>
<dbReference type="Proteomes" id="UP000050909">
    <property type="component" value="Unassembled WGS sequence"/>
</dbReference>
<dbReference type="Pfam" id="PF01985">
    <property type="entry name" value="CRS1_YhbY"/>
    <property type="match status" value="1"/>
</dbReference>